<reference evidence="1 2" key="1">
    <citation type="submission" date="2015-07" db="EMBL/GenBank/DDBJ databases">
        <title>Draft genome sequence of the Amantichitinum ursilacus IGB-41, a new chitin-degrading bacterium.</title>
        <authorList>
            <person name="Kirstahler P."/>
            <person name="Guenther M."/>
            <person name="Grumaz C."/>
            <person name="Rupp S."/>
            <person name="Zibek S."/>
            <person name="Sohn K."/>
        </authorList>
    </citation>
    <scope>NUCLEOTIDE SEQUENCE [LARGE SCALE GENOMIC DNA]</scope>
    <source>
        <strain evidence="1 2">IGB-41</strain>
    </source>
</reference>
<dbReference type="Pfam" id="PF12897">
    <property type="entry name" value="Asp_aminotransf"/>
    <property type="match status" value="1"/>
</dbReference>
<organism evidence="1 2">
    <name type="scientific">Amantichitinum ursilacus</name>
    <dbReference type="NCBI Taxonomy" id="857265"/>
    <lineage>
        <taxon>Bacteria</taxon>
        <taxon>Pseudomonadati</taxon>
        <taxon>Pseudomonadota</taxon>
        <taxon>Betaproteobacteria</taxon>
        <taxon>Neisseriales</taxon>
        <taxon>Chitinibacteraceae</taxon>
        <taxon>Amantichitinum</taxon>
    </lineage>
</organism>
<dbReference type="Gene3D" id="3.40.640.10">
    <property type="entry name" value="Type I PLP-dependent aspartate aminotransferase-like (Major domain)"/>
    <property type="match status" value="1"/>
</dbReference>
<dbReference type="InterPro" id="IPR015422">
    <property type="entry name" value="PyrdxlP-dep_Trfase_small"/>
</dbReference>
<comment type="caution">
    <text evidence="1">The sequence shown here is derived from an EMBL/GenBank/DDBJ whole genome shotgun (WGS) entry which is preliminary data.</text>
</comment>
<dbReference type="Proteomes" id="UP000037939">
    <property type="component" value="Unassembled WGS sequence"/>
</dbReference>
<dbReference type="STRING" id="857265.WG78_12745"/>
<evidence type="ECO:0000313" key="1">
    <source>
        <dbReference type="EMBL" id="KPC52715.1"/>
    </source>
</evidence>
<accession>A0A0N0GNH5</accession>
<dbReference type="Gene3D" id="3.90.1150.10">
    <property type="entry name" value="Aspartate Aminotransferase, domain 1"/>
    <property type="match status" value="1"/>
</dbReference>
<sequence length="415" mass="45206">MTPAAHAYRQLLQQGLQLDLSRGKPAPEQLDLSMPMLDMLASDSDCAASDGMDCRNYGGNGGIPEARQLFGALLGASAAQTVVCGSATLEMMHDCLMYALWHGFAPHAPWRTLQQLAFIAPVPGYDRHFSICAAYGITLYTVPLRDDGPDMDAVESLLAAHPDIRGMWCVPTYNNPTGTVYGDAVVRRLARMQAAPDFRLFWDDAYRHHHLGDTPRHTLNMLEECTAAGHPDRVLAFTSTAKMTFANAGVAAMAASPANIAWWLRHALVRSIGPDKINQLRHVRFMRDLPTVQALMRRHAAILRPRFQAVYDAFTQHLAGVPGVHWNQPQGGYFIHLQVPPGTAKLTVQLAREAGITVTPAGVSFPHGDPDDQYIRLAPSYPAVAEVATAAHGLALCLLYALELHAARATQALPA</sequence>
<dbReference type="SUPFAM" id="SSF53383">
    <property type="entry name" value="PLP-dependent transferases"/>
    <property type="match status" value="1"/>
</dbReference>
<gene>
    <name evidence="1" type="ORF">WG78_12745</name>
</gene>
<evidence type="ECO:0000313" key="2">
    <source>
        <dbReference type="Proteomes" id="UP000037939"/>
    </source>
</evidence>
<keyword evidence="2" id="KW-1185">Reference proteome</keyword>
<dbReference type="InterPro" id="IPR015424">
    <property type="entry name" value="PyrdxlP-dep_Trfase"/>
</dbReference>
<dbReference type="GO" id="GO:0004069">
    <property type="term" value="F:L-aspartate:2-oxoglutarate aminotransferase activity"/>
    <property type="evidence" value="ECO:0007669"/>
    <property type="project" value="InterPro"/>
</dbReference>
<dbReference type="CDD" id="cd00609">
    <property type="entry name" value="AAT_like"/>
    <property type="match status" value="1"/>
</dbReference>
<dbReference type="InterPro" id="IPR024551">
    <property type="entry name" value="AspAT_Ic"/>
</dbReference>
<proteinExistence type="predicted"/>
<dbReference type="AlphaFoldDB" id="A0A0N0GNH5"/>
<name>A0A0N0GNH5_9NEIS</name>
<dbReference type="InterPro" id="IPR015421">
    <property type="entry name" value="PyrdxlP-dep_Trfase_major"/>
</dbReference>
<dbReference type="EMBL" id="LAQT01000009">
    <property type="protein sequence ID" value="KPC52715.1"/>
    <property type="molecule type" value="Genomic_DNA"/>
</dbReference>
<dbReference type="OrthoDB" id="9804020at2"/>
<keyword evidence="1" id="KW-0808">Transferase</keyword>
<keyword evidence="1" id="KW-0032">Aminotransferase</keyword>
<protein>
    <submittedName>
        <fullName evidence="1">Putative aminotransferase</fullName>
    </submittedName>
</protein>
<dbReference type="RefSeq" id="WP_053938186.1">
    <property type="nucleotide sequence ID" value="NZ_LAQT01000009.1"/>
</dbReference>
<dbReference type="PANTHER" id="PTHR43799">
    <property type="entry name" value="AMINOTRANSFERASE, PUTATIVE-RELATED"/>
    <property type="match status" value="1"/>
</dbReference>
<dbReference type="PANTHER" id="PTHR43799:SF1">
    <property type="entry name" value="ASPARTATE AMINOTRANSFERASE"/>
    <property type="match status" value="1"/>
</dbReference>
<dbReference type="PATRIC" id="fig|857265.3.peg.2626"/>